<dbReference type="RefSeq" id="WP_382829344.1">
    <property type="nucleotide sequence ID" value="NZ_JBHXLY010000029.1"/>
</dbReference>
<dbReference type="InterPro" id="IPR014729">
    <property type="entry name" value="Rossmann-like_a/b/a_fold"/>
</dbReference>
<evidence type="ECO:0000256" key="1">
    <source>
        <dbReference type="ARBA" id="ARBA00008791"/>
    </source>
</evidence>
<keyword evidence="4" id="KW-1185">Reference proteome</keyword>
<dbReference type="EMBL" id="JBHXOF010000002">
    <property type="protein sequence ID" value="MFD4212253.1"/>
    <property type="molecule type" value="Genomic_DNA"/>
</dbReference>
<dbReference type="InterPro" id="IPR006015">
    <property type="entry name" value="Universal_stress_UspA"/>
</dbReference>
<dbReference type="Pfam" id="PF00582">
    <property type="entry name" value="Usp"/>
    <property type="match status" value="2"/>
</dbReference>
<feature type="domain" description="UspA" evidence="2">
    <location>
        <begin position="2"/>
        <end position="151"/>
    </location>
</feature>
<reference evidence="3 4" key="1">
    <citation type="submission" date="2024-09" db="EMBL/GenBank/DDBJ databases">
        <title>The Natural Products Discovery Center: Release of the First 8490 Sequenced Strains for Exploring Actinobacteria Biosynthetic Diversity.</title>
        <authorList>
            <person name="Kalkreuter E."/>
            <person name="Kautsar S.A."/>
            <person name="Yang D."/>
            <person name="Bader C.D."/>
            <person name="Teijaro C.N."/>
            <person name="Fluegel L."/>
            <person name="Davis C.M."/>
            <person name="Simpson J.R."/>
            <person name="Lauterbach L."/>
            <person name="Steele A.D."/>
            <person name="Gui C."/>
            <person name="Meng S."/>
            <person name="Li G."/>
            <person name="Viehrig K."/>
            <person name="Ye F."/>
            <person name="Su P."/>
            <person name="Kiefer A.F."/>
            <person name="Nichols A."/>
            <person name="Cepeda A.J."/>
            <person name="Yan W."/>
            <person name="Fan B."/>
            <person name="Jiang Y."/>
            <person name="Adhikari A."/>
            <person name="Zheng C.-J."/>
            <person name="Schuster L."/>
            <person name="Cowan T.M."/>
            <person name="Smanski M.J."/>
            <person name="Chevrette M.G."/>
            <person name="De Carvalho L.P.S."/>
            <person name="Shen B."/>
        </authorList>
    </citation>
    <scope>NUCLEOTIDE SEQUENCE [LARGE SCALE GENOMIC DNA]</scope>
    <source>
        <strain evidence="3 4">NPDC058546</strain>
    </source>
</reference>
<name>A0ABW6EB61_9ACTN</name>
<dbReference type="PANTHER" id="PTHR31964:SF113">
    <property type="entry name" value="USPA DOMAIN-CONTAINING PROTEIN"/>
    <property type="match status" value="1"/>
</dbReference>
<dbReference type="Gene3D" id="3.40.50.620">
    <property type="entry name" value="HUPs"/>
    <property type="match status" value="2"/>
</dbReference>
<dbReference type="SUPFAM" id="SSF52402">
    <property type="entry name" value="Adenine nucleotide alpha hydrolases-like"/>
    <property type="match status" value="2"/>
</dbReference>
<accession>A0ABW6EB61</accession>
<evidence type="ECO:0000313" key="3">
    <source>
        <dbReference type="EMBL" id="MFD4212253.1"/>
    </source>
</evidence>
<sequence length="305" mass="31230">MSGPVVVGVDGSESSFAAVEAAAREARERGLGLRVVHALVWPVTYVLPRPSPGGTSLLGPPPMDPSEAGLRKMAADLVTEAVGRARAVAPDVQVGHAVVSGEPLTVLEAESRAAELVVVGSRGLGGFVGLLAGSTAVHLVAHGQCPVMVVREEPRADGPVLLGVDGSAAGGPAVDFAFATAERRKAPLLALHAWTTWNAPLPAPQDASAAYARLPGALAEEEETLLSEALAGCRARYPDVVVERRVVHGRTREALIGASRSAQLTVVGARGRGGFAGLLLGSVSQAVLHHAHCPVVVVRAPGARH</sequence>
<protein>
    <submittedName>
        <fullName evidence="3">Universal stress protein</fullName>
    </submittedName>
</protein>
<proteinExistence type="inferred from homology"/>
<dbReference type="Proteomes" id="UP001598251">
    <property type="component" value="Unassembled WGS sequence"/>
</dbReference>
<comment type="similarity">
    <text evidence="1">Belongs to the universal stress protein A family.</text>
</comment>
<feature type="domain" description="UspA" evidence="2">
    <location>
        <begin position="159"/>
        <end position="299"/>
    </location>
</feature>
<dbReference type="PRINTS" id="PR01438">
    <property type="entry name" value="UNVRSLSTRESS"/>
</dbReference>
<comment type="caution">
    <text evidence="3">The sequence shown here is derived from an EMBL/GenBank/DDBJ whole genome shotgun (WGS) entry which is preliminary data.</text>
</comment>
<dbReference type="PANTHER" id="PTHR31964">
    <property type="entry name" value="ADENINE NUCLEOTIDE ALPHA HYDROLASES-LIKE SUPERFAMILY PROTEIN"/>
    <property type="match status" value="1"/>
</dbReference>
<gene>
    <name evidence="3" type="ORF">ACFWSS_04990</name>
</gene>
<evidence type="ECO:0000313" key="4">
    <source>
        <dbReference type="Proteomes" id="UP001598251"/>
    </source>
</evidence>
<organism evidence="3 4">
    <name type="scientific">Streptomyces sindenensis</name>
    <dbReference type="NCBI Taxonomy" id="67363"/>
    <lineage>
        <taxon>Bacteria</taxon>
        <taxon>Bacillati</taxon>
        <taxon>Actinomycetota</taxon>
        <taxon>Actinomycetes</taxon>
        <taxon>Kitasatosporales</taxon>
        <taxon>Streptomycetaceae</taxon>
        <taxon>Streptomyces</taxon>
    </lineage>
</organism>
<dbReference type="InterPro" id="IPR006016">
    <property type="entry name" value="UspA"/>
</dbReference>
<evidence type="ECO:0000259" key="2">
    <source>
        <dbReference type="Pfam" id="PF00582"/>
    </source>
</evidence>